<evidence type="ECO:0000313" key="2">
    <source>
        <dbReference type="EMBL" id="OQV12207.1"/>
    </source>
</evidence>
<organism evidence="2 3">
    <name type="scientific">Hypsibius exemplaris</name>
    <name type="common">Freshwater tardigrade</name>
    <dbReference type="NCBI Taxonomy" id="2072580"/>
    <lineage>
        <taxon>Eukaryota</taxon>
        <taxon>Metazoa</taxon>
        <taxon>Ecdysozoa</taxon>
        <taxon>Tardigrada</taxon>
        <taxon>Eutardigrada</taxon>
        <taxon>Parachela</taxon>
        <taxon>Hypsibioidea</taxon>
        <taxon>Hypsibiidae</taxon>
        <taxon>Hypsibius</taxon>
    </lineage>
</organism>
<dbReference type="AlphaFoldDB" id="A0A1W0WAK7"/>
<keyword evidence="1" id="KW-1133">Transmembrane helix</keyword>
<dbReference type="OrthoDB" id="10540590at2759"/>
<feature type="transmembrane region" description="Helical" evidence="1">
    <location>
        <begin position="62"/>
        <end position="82"/>
    </location>
</feature>
<name>A0A1W0WAK7_HYPEX</name>
<evidence type="ECO:0008006" key="4">
    <source>
        <dbReference type="Google" id="ProtNLM"/>
    </source>
</evidence>
<comment type="caution">
    <text evidence="2">The sequence shown here is derived from an EMBL/GenBank/DDBJ whole genome shotgun (WGS) entry which is preliminary data.</text>
</comment>
<accession>A0A1W0WAK7</accession>
<proteinExistence type="predicted"/>
<keyword evidence="3" id="KW-1185">Reference proteome</keyword>
<evidence type="ECO:0000256" key="1">
    <source>
        <dbReference type="SAM" id="Phobius"/>
    </source>
</evidence>
<protein>
    <recommendedName>
        <fullName evidence="4">CASP-like protein</fullName>
    </recommendedName>
</protein>
<keyword evidence="1" id="KW-0472">Membrane</keyword>
<sequence length="208" mass="22862">MLKYLKQIRRKPCWQVHGRNKLCILLCSFCALAATLTSYSIDDEPPSEVGMETYRNLNRLNGNWLLGALFVTFLMNALLAGIHTGEAFAPHKFVCGSDLLTRSWGFRCLEMINGAACSALVFGSATDLLFNDRSLIFKCTNRQFCSSTVASLIFSYATVVATLANFVIGLCETVKDAYTPDNSIIGSNVEVPSANDALLMRTISSFQS</sequence>
<evidence type="ECO:0000313" key="3">
    <source>
        <dbReference type="Proteomes" id="UP000192578"/>
    </source>
</evidence>
<dbReference type="Proteomes" id="UP000192578">
    <property type="component" value="Unassembled WGS sequence"/>
</dbReference>
<reference evidence="3" key="1">
    <citation type="submission" date="2017-01" db="EMBL/GenBank/DDBJ databases">
        <title>Comparative genomics of anhydrobiosis in the tardigrade Hypsibius dujardini.</title>
        <authorList>
            <person name="Yoshida Y."/>
            <person name="Koutsovoulos G."/>
            <person name="Laetsch D."/>
            <person name="Stevens L."/>
            <person name="Kumar S."/>
            <person name="Horikawa D."/>
            <person name="Ishino K."/>
            <person name="Komine S."/>
            <person name="Tomita M."/>
            <person name="Blaxter M."/>
            <person name="Arakawa K."/>
        </authorList>
    </citation>
    <scope>NUCLEOTIDE SEQUENCE [LARGE SCALE GENOMIC DNA]</scope>
    <source>
        <strain evidence="3">Z151</strain>
    </source>
</reference>
<dbReference type="EMBL" id="MTYJ01000151">
    <property type="protein sequence ID" value="OQV12207.1"/>
    <property type="molecule type" value="Genomic_DNA"/>
</dbReference>
<keyword evidence="1" id="KW-0812">Transmembrane</keyword>
<gene>
    <name evidence="2" type="ORF">BV898_13549</name>
</gene>